<dbReference type="Pfam" id="PF11102">
    <property type="entry name" value="YjbF"/>
    <property type="match status" value="1"/>
</dbReference>
<keyword evidence="2" id="KW-1185">Reference proteome</keyword>
<dbReference type="Proteomes" id="UP000242258">
    <property type="component" value="Unassembled WGS sequence"/>
</dbReference>
<dbReference type="SUPFAM" id="SSF159270">
    <property type="entry name" value="YmcC-like"/>
    <property type="match status" value="1"/>
</dbReference>
<dbReference type="InterPro" id="IPR021308">
    <property type="entry name" value="GfcB"/>
</dbReference>
<evidence type="ECO:0000313" key="1">
    <source>
        <dbReference type="EMBL" id="OEY69232.1"/>
    </source>
</evidence>
<dbReference type="EMBL" id="MKEK01000001">
    <property type="protein sequence ID" value="OEY69232.1"/>
    <property type="molecule type" value="Genomic_DNA"/>
</dbReference>
<proteinExistence type="predicted"/>
<dbReference type="RefSeq" id="WP_070048798.1">
    <property type="nucleotide sequence ID" value="NZ_CBCSDO010000006.1"/>
</dbReference>
<dbReference type="InterPro" id="IPR023373">
    <property type="entry name" value="YmcC_sf"/>
</dbReference>
<name>A0A1E7Q4W5_9GAMM</name>
<sequence length="236" mass="26632">MTLLNFLGCTALIFGLTGCAGTYHSYKDTLKLAFTTQPDASLSYEEVTQAKFDFLYVSHGDRPQSVMALMFIEQGQLKWVSADEAMLITENGRIVKTLGFENDLLNVTAAISDPIINWQQISQQTSWTRLVDWSAGEYGYSVNSNFSVQTGHSLRFFQRDIAVTKVIEYLSYDSAANFLRFDQNWQNIFWFDATSGALLQSQQQLAPFTEPMQLTFISEIARELAKQPQSLESPAL</sequence>
<protein>
    <recommendedName>
        <fullName evidence="3">YjbF family lipoprotein</fullName>
    </recommendedName>
</protein>
<evidence type="ECO:0000313" key="2">
    <source>
        <dbReference type="Proteomes" id="UP000242258"/>
    </source>
</evidence>
<accession>A0A1E7Q4W5</accession>
<gene>
    <name evidence="1" type="ORF">BI198_06335</name>
</gene>
<dbReference type="STRING" id="1628148.BI198_06335"/>
<reference evidence="2" key="1">
    <citation type="submission" date="2016-09" db="EMBL/GenBank/DDBJ databases">
        <authorList>
            <person name="Wan X."/>
            <person name="Hou S."/>
        </authorList>
    </citation>
    <scope>NUCLEOTIDE SEQUENCE [LARGE SCALE GENOMIC DNA]</scope>
    <source>
        <strain evidence="2">KH87</strain>
    </source>
</reference>
<organism evidence="1 2">
    <name type="scientific">Rheinheimera salexigens</name>
    <dbReference type="NCBI Taxonomy" id="1628148"/>
    <lineage>
        <taxon>Bacteria</taxon>
        <taxon>Pseudomonadati</taxon>
        <taxon>Pseudomonadota</taxon>
        <taxon>Gammaproteobacteria</taxon>
        <taxon>Chromatiales</taxon>
        <taxon>Chromatiaceae</taxon>
        <taxon>Rheinheimera</taxon>
    </lineage>
</organism>
<dbReference type="Gene3D" id="2.40.360.10">
    <property type="entry name" value="YmcC-like"/>
    <property type="match status" value="1"/>
</dbReference>
<evidence type="ECO:0008006" key="3">
    <source>
        <dbReference type="Google" id="ProtNLM"/>
    </source>
</evidence>
<dbReference type="AlphaFoldDB" id="A0A1E7Q4W5"/>
<comment type="caution">
    <text evidence="1">The sequence shown here is derived from an EMBL/GenBank/DDBJ whole genome shotgun (WGS) entry which is preliminary data.</text>
</comment>